<dbReference type="AlphaFoldDB" id="A0A5B6V938"/>
<evidence type="ECO:0000313" key="2">
    <source>
        <dbReference type="Proteomes" id="UP000325315"/>
    </source>
</evidence>
<dbReference type="CDD" id="cd00303">
    <property type="entry name" value="retropepsin_like"/>
    <property type="match status" value="1"/>
</dbReference>
<accession>A0A5B6V938</accession>
<evidence type="ECO:0000313" key="1">
    <source>
        <dbReference type="EMBL" id="KAA3465702.1"/>
    </source>
</evidence>
<dbReference type="PANTHER" id="PTHR33067">
    <property type="entry name" value="RNA-DIRECTED DNA POLYMERASE-RELATED"/>
    <property type="match status" value="1"/>
</dbReference>
<name>A0A5B6V938_9ROSI</name>
<proteinExistence type="predicted"/>
<sequence length="229" mass="26539">MNVMGDLKRKISTRIPRNTENNPKREGMEYVKVIMLCSNKLKQDEVEFASFLNLFKSLNDNLPLVELIEKVPKYTIYLKEIMSRLRKIKRGEQANLDASCSIGDIHFSKARCDLGVSINLMPLLIYGKLRLGELKNTHITLHLDDRSSIRPKRVLEDVLVKVHNFIILVDFIILDFEEDCEIPILLGRPFLATSRSIINLGMKQSRCHKTDPPYWDTTHRFKKSSNQAR</sequence>
<reference evidence="1" key="1">
    <citation type="submission" date="2019-08" db="EMBL/GenBank/DDBJ databases">
        <authorList>
            <person name="Liu F."/>
        </authorList>
    </citation>
    <scope>NUCLEOTIDE SEQUENCE [LARGE SCALE GENOMIC DNA]</scope>
    <source>
        <strain evidence="1">PA1801</strain>
        <tissue evidence="1">Leaf</tissue>
    </source>
</reference>
<dbReference type="OrthoDB" id="778454at2759"/>
<protein>
    <submittedName>
        <fullName evidence="1">Integrase, catalytic core</fullName>
    </submittedName>
</protein>
<gene>
    <name evidence="1" type="ORF">EPI10_000845</name>
</gene>
<dbReference type="Proteomes" id="UP000325315">
    <property type="component" value="Unassembled WGS sequence"/>
</dbReference>
<keyword evidence="2" id="KW-1185">Reference proteome</keyword>
<dbReference type="Gene3D" id="2.40.70.10">
    <property type="entry name" value="Acid Proteases"/>
    <property type="match status" value="1"/>
</dbReference>
<comment type="caution">
    <text evidence="1">The sequence shown here is derived from an EMBL/GenBank/DDBJ whole genome shotgun (WGS) entry which is preliminary data.</text>
</comment>
<organism evidence="1 2">
    <name type="scientific">Gossypium australe</name>
    <dbReference type="NCBI Taxonomy" id="47621"/>
    <lineage>
        <taxon>Eukaryota</taxon>
        <taxon>Viridiplantae</taxon>
        <taxon>Streptophyta</taxon>
        <taxon>Embryophyta</taxon>
        <taxon>Tracheophyta</taxon>
        <taxon>Spermatophyta</taxon>
        <taxon>Magnoliopsida</taxon>
        <taxon>eudicotyledons</taxon>
        <taxon>Gunneridae</taxon>
        <taxon>Pentapetalae</taxon>
        <taxon>rosids</taxon>
        <taxon>malvids</taxon>
        <taxon>Malvales</taxon>
        <taxon>Malvaceae</taxon>
        <taxon>Malvoideae</taxon>
        <taxon>Gossypium</taxon>
    </lineage>
</organism>
<dbReference type="InterPro" id="IPR021109">
    <property type="entry name" value="Peptidase_aspartic_dom_sf"/>
</dbReference>
<dbReference type="PANTHER" id="PTHR33067:SF31">
    <property type="entry name" value="RNA-DIRECTED DNA POLYMERASE"/>
    <property type="match status" value="1"/>
</dbReference>
<dbReference type="EMBL" id="SMMG02000007">
    <property type="protein sequence ID" value="KAA3465702.1"/>
    <property type="molecule type" value="Genomic_DNA"/>
</dbReference>